<name>A0A4P7W4L6_9BACT</name>
<evidence type="ECO:0000256" key="1">
    <source>
        <dbReference type="SAM" id="Phobius"/>
    </source>
</evidence>
<proteinExistence type="predicted"/>
<sequence length="79" mass="9139">MVLLTVLLVLTAWIEGNGMSYIYYDLISPFNAVLSAICGIIVFFTGYRFPRIFSRMVADYKSEYPDVPEKYVIQICREN</sequence>
<evidence type="ECO:0000313" key="3">
    <source>
        <dbReference type="Proteomes" id="UP000297149"/>
    </source>
</evidence>
<dbReference type="Proteomes" id="UP000297149">
    <property type="component" value="Chromosome"/>
</dbReference>
<reference evidence="3" key="1">
    <citation type="submission" date="2019-02" db="EMBL/GenBank/DDBJ databases">
        <title>Isolation and identification of novel species under the genus Muribaculum.</title>
        <authorList>
            <person name="Miyake S."/>
            <person name="Ding Y."/>
            <person name="Low A."/>
            <person name="Soh M."/>
            <person name="Seedorf H."/>
        </authorList>
    </citation>
    <scope>NUCLEOTIDE SEQUENCE [LARGE SCALE GENOMIC DNA]</scope>
    <source>
        <strain evidence="3">H5</strain>
    </source>
</reference>
<protein>
    <submittedName>
        <fullName evidence="2">Uncharacterized protein</fullName>
    </submittedName>
</protein>
<dbReference type="AlphaFoldDB" id="A0A4P7W4L6"/>
<dbReference type="KEGG" id="ddb:E7747_11795"/>
<gene>
    <name evidence="2" type="ORF">E7747_11795</name>
</gene>
<accession>A0A4P7W4L6</accession>
<evidence type="ECO:0000313" key="2">
    <source>
        <dbReference type="EMBL" id="QCD42907.1"/>
    </source>
</evidence>
<keyword evidence="1" id="KW-1133">Transmembrane helix</keyword>
<keyword evidence="3" id="KW-1185">Reference proteome</keyword>
<dbReference type="RefSeq" id="WP_136416131.1">
    <property type="nucleotide sequence ID" value="NZ_CP039396.1"/>
</dbReference>
<keyword evidence="1" id="KW-0472">Membrane</keyword>
<keyword evidence="1" id="KW-0812">Transmembrane</keyword>
<dbReference type="EMBL" id="CP039396">
    <property type="protein sequence ID" value="QCD42907.1"/>
    <property type="molecule type" value="Genomic_DNA"/>
</dbReference>
<organism evidence="2 3">
    <name type="scientific">Duncaniella dubosii</name>
    <dbReference type="NCBI Taxonomy" id="2518971"/>
    <lineage>
        <taxon>Bacteria</taxon>
        <taxon>Pseudomonadati</taxon>
        <taxon>Bacteroidota</taxon>
        <taxon>Bacteroidia</taxon>
        <taxon>Bacteroidales</taxon>
        <taxon>Muribaculaceae</taxon>
        <taxon>Duncaniella</taxon>
    </lineage>
</organism>
<feature type="transmembrane region" description="Helical" evidence="1">
    <location>
        <begin position="28"/>
        <end position="47"/>
    </location>
</feature>